<keyword evidence="2" id="KW-1185">Reference proteome</keyword>
<proteinExistence type="predicted"/>
<dbReference type="EMBL" id="JBBHLL010000101">
    <property type="protein sequence ID" value="KAK7816602.1"/>
    <property type="molecule type" value="Genomic_DNA"/>
</dbReference>
<protein>
    <submittedName>
        <fullName evidence="1">Uncharacterized protein</fullName>
    </submittedName>
</protein>
<organism evidence="1 2">
    <name type="scientific">Myodes glareolus</name>
    <name type="common">Bank vole</name>
    <name type="synonym">Clethrionomys glareolus</name>
    <dbReference type="NCBI Taxonomy" id="447135"/>
    <lineage>
        <taxon>Eukaryota</taxon>
        <taxon>Metazoa</taxon>
        <taxon>Chordata</taxon>
        <taxon>Craniata</taxon>
        <taxon>Vertebrata</taxon>
        <taxon>Euteleostomi</taxon>
        <taxon>Mammalia</taxon>
        <taxon>Eutheria</taxon>
        <taxon>Euarchontoglires</taxon>
        <taxon>Glires</taxon>
        <taxon>Rodentia</taxon>
        <taxon>Myomorpha</taxon>
        <taxon>Muroidea</taxon>
        <taxon>Cricetidae</taxon>
        <taxon>Arvicolinae</taxon>
        <taxon>Myodes</taxon>
    </lineage>
</organism>
<gene>
    <name evidence="1" type="ORF">U0070_000455</name>
</gene>
<comment type="caution">
    <text evidence="1">The sequence shown here is derived from an EMBL/GenBank/DDBJ whole genome shotgun (WGS) entry which is preliminary data.</text>
</comment>
<evidence type="ECO:0000313" key="1">
    <source>
        <dbReference type="EMBL" id="KAK7816602.1"/>
    </source>
</evidence>
<accession>A0AAW0IQP1</accession>
<reference evidence="1 2" key="1">
    <citation type="journal article" date="2023" name="bioRxiv">
        <title>Conserved and derived expression patterns and positive selection on dental genes reveal complex evolutionary context of ever-growing rodent molars.</title>
        <authorList>
            <person name="Calamari Z.T."/>
            <person name="Song A."/>
            <person name="Cohen E."/>
            <person name="Akter M."/>
            <person name="Roy R.D."/>
            <person name="Hallikas O."/>
            <person name="Christensen M.M."/>
            <person name="Li P."/>
            <person name="Marangoni P."/>
            <person name="Jernvall J."/>
            <person name="Klein O.D."/>
        </authorList>
    </citation>
    <scope>NUCLEOTIDE SEQUENCE [LARGE SCALE GENOMIC DNA]</scope>
    <source>
        <strain evidence="1">V071</strain>
    </source>
</reference>
<name>A0AAW0IQP1_MYOGA</name>
<dbReference type="Proteomes" id="UP001488838">
    <property type="component" value="Unassembled WGS sequence"/>
</dbReference>
<sequence length="104" mass="12089">MMDENPKEGVQTENKHPINVKVAEQVVPWCSSQSVKQTPVNCWKWHVRKDTDVFLEHTGGVYRKTSLLLSPNFRQRIDSPTESRNLFHVLTIKVQFPLFLRSPS</sequence>
<evidence type="ECO:0000313" key="2">
    <source>
        <dbReference type="Proteomes" id="UP001488838"/>
    </source>
</evidence>
<dbReference type="AlphaFoldDB" id="A0AAW0IQP1"/>